<proteinExistence type="predicted"/>
<evidence type="ECO:0000313" key="1">
    <source>
        <dbReference type="EMBL" id="SNS23629.1"/>
    </source>
</evidence>
<keyword evidence="2" id="KW-1185">Reference proteome</keyword>
<dbReference type="EMBL" id="FZNR01000012">
    <property type="protein sequence ID" value="SNS23629.1"/>
    <property type="molecule type" value="Genomic_DNA"/>
</dbReference>
<dbReference type="Proteomes" id="UP000198415">
    <property type="component" value="Unassembled WGS sequence"/>
</dbReference>
<reference evidence="1 2" key="1">
    <citation type="submission" date="2017-06" db="EMBL/GenBank/DDBJ databases">
        <authorList>
            <person name="Kim H.J."/>
            <person name="Triplett B.A."/>
        </authorList>
    </citation>
    <scope>NUCLEOTIDE SEQUENCE [LARGE SCALE GENOMIC DNA]</scope>
    <source>
        <strain evidence="1 2">DSM 43151</strain>
    </source>
</reference>
<dbReference type="AlphaFoldDB" id="A0A239CUK6"/>
<gene>
    <name evidence="1" type="ORF">SAMN06264365_11290</name>
</gene>
<evidence type="ECO:0000313" key="2">
    <source>
        <dbReference type="Proteomes" id="UP000198415"/>
    </source>
</evidence>
<accession>A0A239CUK6</accession>
<evidence type="ECO:0008006" key="3">
    <source>
        <dbReference type="Google" id="ProtNLM"/>
    </source>
</evidence>
<organism evidence="1 2">
    <name type="scientific">Actinoplanes regularis</name>
    <dbReference type="NCBI Taxonomy" id="52697"/>
    <lineage>
        <taxon>Bacteria</taxon>
        <taxon>Bacillati</taxon>
        <taxon>Actinomycetota</taxon>
        <taxon>Actinomycetes</taxon>
        <taxon>Micromonosporales</taxon>
        <taxon>Micromonosporaceae</taxon>
        <taxon>Actinoplanes</taxon>
    </lineage>
</organism>
<protein>
    <recommendedName>
        <fullName evidence="3">Tetratricopeptide repeat-containing protein</fullName>
    </recommendedName>
</protein>
<sequence length="659" mass="72887">MLQDAYRQGSDQARYAALDAVFRHADAAGETAFGFRARMNAISEFHHHGEYARSFMAFHWCLTTFDRQPEVTSRHDEHSLLWRFKWIVWQMPQFSAVPLDRAIGLLDDMERRYRAGNHSLHAVYQYRGAVAAHLGDLDAAGRWFGEMLTARRDGLSDCAACVPTSHVEYLTVLGEFEEAVRVGSPYASGGCTEQPQQMLSQLLLPYLRTGRTAEAVAAHRKAYALIRANRHYLELIGLHLQFCALTGNQEHGLPILERHLPWLDRPASTFAALEFASAGALLLRRLIDTGHGDVPVRRRTDSGDRRWTSTAAETYDELAARARSLAAEFDRRNGNTYQSGRIEQRLSAGPIVAKLPLTVLSGRPIAAKAAVGDLVGEVAVRTAAGDAAGAARLRLEVAYALRNAGQWDDATETAEEAQRSLALAGLTAESTVARFLLVELYGRSWGQRDTAYAMITDLLAEPDLPAGLPSRAGLLERAAALTHDGPRAFEHMLAAAALHREAGDAAGEANALLGSLRRVHQVPQEWARLVARLDELIAAGALRDGELVDAQHRLCWLETRAGRPEAALERARAWGEQPRLRLIEAGLLQRLDRHVEAEEAARRLATEPETRDSAALLVARSLLARDRRAEAEAWLADFGLELDDLDYYDDDLDDLDDED</sequence>
<name>A0A239CUK6_9ACTN</name>